<proteinExistence type="predicted"/>
<dbReference type="Gene3D" id="3.40.50.1390">
    <property type="entry name" value="Resolvase, N-terminal catalytic domain"/>
    <property type="match status" value="1"/>
</dbReference>
<gene>
    <name evidence="4" type="ORF">ACFFQ6_36270</name>
</gene>
<dbReference type="InterPro" id="IPR011109">
    <property type="entry name" value="DNA_bind_recombinase_dom"/>
</dbReference>
<dbReference type="PANTHER" id="PTHR30461:SF23">
    <property type="entry name" value="DNA RECOMBINASE-RELATED"/>
    <property type="match status" value="1"/>
</dbReference>
<organism evidence="4 5">
    <name type="scientific">Rhodococcus baikonurensis</name>
    <dbReference type="NCBI Taxonomy" id="172041"/>
    <lineage>
        <taxon>Bacteria</taxon>
        <taxon>Bacillati</taxon>
        <taxon>Actinomycetota</taxon>
        <taxon>Actinomycetes</taxon>
        <taxon>Mycobacteriales</taxon>
        <taxon>Nocardiaceae</taxon>
        <taxon>Rhodococcus</taxon>
        <taxon>Rhodococcus erythropolis group</taxon>
    </lineage>
</organism>
<reference evidence="4 5" key="1">
    <citation type="submission" date="2024-09" db="EMBL/GenBank/DDBJ databases">
        <authorList>
            <person name="Sun Q."/>
            <person name="Mori K."/>
        </authorList>
    </citation>
    <scope>NUCLEOTIDE SEQUENCE [LARGE SCALE GENOMIC DNA]</scope>
    <source>
        <strain evidence="4 5">JCM 11411</strain>
    </source>
</reference>
<dbReference type="CDD" id="cd00338">
    <property type="entry name" value="Ser_Recombinase"/>
    <property type="match status" value="1"/>
</dbReference>
<dbReference type="PANTHER" id="PTHR30461">
    <property type="entry name" value="DNA-INVERTASE FROM LAMBDOID PROPHAGE"/>
    <property type="match status" value="1"/>
</dbReference>
<dbReference type="RefSeq" id="WP_378377295.1">
    <property type="nucleotide sequence ID" value="NZ_JBHMAS010000105.1"/>
</dbReference>
<name>A0ABV5XRP7_9NOCA</name>
<accession>A0ABV5XRP7</accession>
<dbReference type="PROSITE" id="PS51737">
    <property type="entry name" value="RECOMBINASE_DNA_BIND"/>
    <property type="match status" value="1"/>
</dbReference>
<dbReference type="Proteomes" id="UP001589587">
    <property type="component" value="Unassembled WGS sequence"/>
</dbReference>
<dbReference type="EMBL" id="JBHMAS010000105">
    <property type="protein sequence ID" value="MFB9785158.1"/>
    <property type="molecule type" value="Genomic_DNA"/>
</dbReference>
<dbReference type="Pfam" id="PF07508">
    <property type="entry name" value="Recombinase"/>
    <property type="match status" value="1"/>
</dbReference>
<keyword evidence="5" id="KW-1185">Reference proteome</keyword>
<feature type="domain" description="Resolvase/invertase-type recombinase catalytic" evidence="2">
    <location>
        <begin position="2"/>
        <end position="150"/>
    </location>
</feature>
<protein>
    <submittedName>
        <fullName evidence="4">Recombinase family protein</fullName>
    </submittedName>
</protein>
<dbReference type="Gene3D" id="3.90.1750.20">
    <property type="entry name" value="Putative Large Serine Recombinase, Chain B, Domain 2"/>
    <property type="match status" value="1"/>
</dbReference>
<dbReference type="InterPro" id="IPR038109">
    <property type="entry name" value="DNA_bind_recomb_sf"/>
</dbReference>
<sequence>MRAAIYTRISSDQTGEGLGVSRQLEDCQALAESLNWEVVEHFSDNNISAYSGRVRPGFEAMLDGMKNGQYDALICWHPDRLHRNMKDLERLITLADEGGIELRTVRGGNFDLSTPAGRMIASVMGAIARQESEHTSERRKRANEQKAASGVWSASRRPFGYSPSGEPREPEASAVSTAAADVLAGTSLRQVAREWNQSGLRTTHGGIEWRATSVRRVLANPRYAALVVHRGRVVGAGNWKPLIDQDSHHALLALFNDPSRTSAVSFERKHQGSGVYRCGECGQRLILHVATGGVRSYRCPQHHVRRQLAALDEYVDALVIGRLTAPDAQLVLDEPERDLPAMQIARDGLQARADELSSLFAEGAIDGSQLRRGTSELRDKIAVIDAELAAARMVSPLADLVLTGDQLSRRWAELSPDIRGKVIDALITVTVHKSPKGLRRFDPTYVDIGWNTASE</sequence>
<dbReference type="InterPro" id="IPR006119">
    <property type="entry name" value="Resolv_N"/>
</dbReference>
<dbReference type="InterPro" id="IPR036162">
    <property type="entry name" value="Resolvase-like_N_sf"/>
</dbReference>
<dbReference type="SUPFAM" id="SSF53041">
    <property type="entry name" value="Resolvase-like"/>
    <property type="match status" value="1"/>
</dbReference>
<evidence type="ECO:0000259" key="3">
    <source>
        <dbReference type="PROSITE" id="PS51737"/>
    </source>
</evidence>
<evidence type="ECO:0000256" key="1">
    <source>
        <dbReference type="SAM" id="MobiDB-lite"/>
    </source>
</evidence>
<evidence type="ECO:0000313" key="4">
    <source>
        <dbReference type="EMBL" id="MFB9785158.1"/>
    </source>
</evidence>
<dbReference type="InterPro" id="IPR050639">
    <property type="entry name" value="SSR_resolvase"/>
</dbReference>
<evidence type="ECO:0000313" key="5">
    <source>
        <dbReference type="Proteomes" id="UP001589587"/>
    </source>
</evidence>
<comment type="caution">
    <text evidence="4">The sequence shown here is derived from an EMBL/GenBank/DDBJ whole genome shotgun (WGS) entry which is preliminary data.</text>
</comment>
<feature type="region of interest" description="Disordered" evidence="1">
    <location>
        <begin position="130"/>
        <end position="171"/>
    </location>
</feature>
<dbReference type="PROSITE" id="PS51736">
    <property type="entry name" value="RECOMBINASES_3"/>
    <property type="match status" value="1"/>
</dbReference>
<dbReference type="SMART" id="SM00857">
    <property type="entry name" value="Resolvase"/>
    <property type="match status" value="1"/>
</dbReference>
<evidence type="ECO:0000259" key="2">
    <source>
        <dbReference type="PROSITE" id="PS51736"/>
    </source>
</evidence>
<feature type="domain" description="Recombinase" evidence="3">
    <location>
        <begin position="151"/>
        <end position="261"/>
    </location>
</feature>
<dbReference type="Pfam" id="PF00239">
    <property type="entry name" value="Resolvase"/>
    <property type="match status" value="1"/>
</dbReference>